<organism evidence="2 3">
    <name type="scientific">Antarctobacter heliothermus</name>
    <dbReference type="NCBI Taxonomy" id="74033"/>
    <lineage>
        <taxon>Bacteria</taxon>
        <taxon>Pseudomonadati</taxon>
        <taxon>Pseudomonadota</taxon>
        <taxon>Alphaproteobacteria</taxon>
        <taxon>Rhodobacterales</taxon>
        <taxon>Roseobacteraceae</taxon>
        <taxon>Antarctobacter</taxon>
    </lineage>
</organism>
<gene>
    <name evidence="2" type="ORF">ANTHELSMS3_01843</name>
</gene>
<keyword evidence="1" id="KW-0732">Signal</keyword>
<evidence type="ECO:0000313" key="3">
    <source>
        <dbReference type="Proteomes" id="UP000203589"/>
    </source>
</evidence>
<dbReference type="AlphaFoldDB" id="A0A222E2Y4"/>
<evidence type="ECO:0000313" key="2">
    <source>
        <dbReference type="EMBL" id="ASP20530.1"/>
    </source>
</evidence>
<proteinExistence type="predicted"/>
<dbReference type="EMBL" id="CP022540">
    <property type="protein sequence ID" value="ASP20530.1"/>
    <property type="molecule type" value="Genomic_DNA"/>
</dbReference>
<evidence type="ECO:0000256" key="1">
    <source>
        <dbReference type="SAM" id="SignalP"/>
    </source>
</evidence>
<dbReference type="RefSeq" id="WP_094034588.1">
    <property type="nucleotide sequence ID" value="NZ_CP022540.1"/>
</dbReference>
<keyword evidence="3" id="KW-1185">Reference proteome</keyword>
<feature type="signal peptide" evidence="1">
    <location>
        <begin position="1"/>
        <end position="21"/>
    </location>
</feature>
<accession>A0A222E2Y4</accession>
<feature type="chain" id="PRO_5012578368" evidence="1">
    <location>
        <begin position="22"/>
        <end position="112"/>
    </location>
</feature>
<protein>
    <submittedName>
        <fullName evidence="2">Uncharacterized protein</fullName>
    </submittedName>
</protein>
<sequence>MTRITLITAAVAALLAPAAMANVSQNCTAPNAVKCTLSSPNGIASARVHLGAPHNIDVVNKNYSACPRSVEVTFDPVAGIQNYAVSATECSGAQGKLVLQPKGTAKPLGLKN</sequence>
<dbReference type="OrthoDB" id="8030822at2"/>
<dbReference type="Proteomes" id="UP000203589">
    <property type="component" value="Chromosome"/>
</dbReference>
<reference evidence="2 3" key="1">
    <citation type="submission" date="2017-07" db="EMBL/GenBank/DDBJ databases">
        <title>Genome Sequence of Antarctobacter heliothermus Strain SMS3 Isolated from a culture of the Diatom Skeletonema marinoi.</title>
        <authorList>
            <person name="Topel M."/>
            <person name="Pinder M.I.M."/>
            <person name="Johansson O.N."/>
            <person name="Kourtchenko O."/>
            <person name="Godhe A."/>
            <person name="Clarke A.K."/>
        </authorList>
    </citation>
    <scope>NUCLEOTIDE SEQUENCE [LARGE SCALE GENOMIC DNA]</scope>
    <source>
        <strain evidence="2 3">SMS3</strain>
    </source>
</reference>
<name>A0A222E2Y4_9RHOB</name>
<dbReference type="KEGG" id="aht:ANTHELSMS3_01843"/>